<dbReference type="AlphaFoldDB" id="A0A6A6NJ36"/>
<organism evidence="2 3">
    <name type="scientific">Hevea brasiliensis</name>
    <name type="common">Para rubber tree</name>
    <name type="synonym">Siphonia brasiliensis</name>
    <dbReference type="NCBI Taxonomy" id="3981"/>
    <lineage>
        <taxon>Eukaryota</taxon>
        <taxon>Viridiplantae</taxon>
        <taxon>Streptophyta</taxon>
        <taxon>Embryophyta</taxon>
        <taxon>Tracheophyta</taxon>
        <taxon>Spermatophyta</taxon>
        <taxon>Magnoliopsida</taxon>
        <taxon>eudicotyledons</taxon>
        <taxon>Gunneridae</taxon>
        <taxon>Pentapetalae</taxon>
        <taxon>rosids</taxon>
        <taxon>fabids</taxon>
        <taxon>Malpighiales</taxon>
        <taxon>Euphorbiaceae</taxon>
        <taxon>Crotonoideae</taxon>
        <taxon>Micrandreae</taxon>
        <taxon>Hevea</taxon>
    </lineage>
</organism>
<dbReference type="Pfam" id="PF07727">
    <property type="entry name" value="RVT_2"/>
    <property type="match status" value="1"/>
</dbReference>
<gene>
    <name evidence="2" type="ORF">GH714_025697</name>
</gene>
<comment type="caution">
    <text evidence="2">The sequence shown here is derived from an EMBL/GenBank/DDBJ whole genome shotgun (WGS) entry which is preliminary data.</text>
</comment>
<reference evidence="2 3" key="1">
    <citation type="journal article" date="2020" name="Mol. Plant">
        <title>The Chromosome-Based Rubber Tree Genome Provides New Insights into Spurge Genome Evolution and Rubber Biosynthesis.</title>
        <authorList>
            <person name="Liu J."/>
            <person name="Shi C."/>
            <person name="Shi C.C."/>
            <person name="Li W."/>
            <person name="Zhang Q.J."/>
            <person name="Zhang Y."/>
            <person name="Li K."/>
            <person name="Lu H.F."/>
            <person name="Shi C."/>
            <person name="Zhu S.T."/>
            <person name="Xiao Z.Y."/>
            <person name="Nan H."/>
            <person name="Yue Y."/>
            <person name="Zhu X.G."/>
            <person name="Wu Y."/>
            <person name="Hong X.N."/>
            <person name="Fan G.Y."/>
            <person name="Tong Y."/>
            <person name="Zhang D."/>
            <person name="Mao C.L."/>
            <person name="Liu Y.L."/>
            <person name="Hao S.J."/>
            <person name="Liu W.Q."/>
            <person name="Lv M.Q."/>
            <person name="Zhang H.B."/>
            <person name="Liu Y."/>
            <person name="Hu-Tang G.R."/>
            <person name="Wang J.P."/>
            <person name="Wang J.H."/>
            <person name="Sun Y.H."/>
            <person name="Ni S.B."/>
            <person name="Chen W.B."/>
            <person name="Zhang X.C."/>
            <person name="Jiao Y.N."/>
            <person name="Eichler E.E."/>
            <person name="Li G.H."/>
            <person name="Liu X."/>
            <person name="Gao L.Z."/>
        </authorList>
    </citation>
    <scope>NUCLEOTIDE SEQUENCE [LARGE SCALE GENOMIC DNA]</scope>
    <source>
        <strain evidence="3">cv. GT1</strain>
        <tissue evidence="2">Leaf</tissue>
    </source>
</reference>
<sequence>MDEAESSTLKKTDEWKKEISNAVKQEVMKYLKGKMTMDDNSHNFSGLVGFAGMADVNCFLGDDSSWTGNFFLSQPIFSSSYLKFFANVSMIHEPTNYSQAKSNPQWLEAMRKELQALEDNGMWEIADLPSHKRAIDSKLIYKLKYKPDGSVKRYKAWLVTKGYNQLPGLDYTASFSSVTKIVTIRILLA</sequence>
<dbReference type="EMBL" id="JAAGAX010000001">
    <property type="protein sequence ID" value="KAF2325247.1"/>
    <property type="molecule type" value="Genomic_DNA"/>
</dbReference>
<dbReference type="InterPro" id="IPR013103">
    <property type="entry name" value="RVT_2"/>
</dbReference>
<proteinExistence type="predicted"/>
<evidence type="ECO:0000313" key="3">
    <source>
        <dbReference type="Proteomes" id="UP000467840"/>
    </source>
</evidence>
<dbReference type="Proteomes" id="UP000467840">
    <property type="component" value="Chromosome 5"/>
</dbReference>
<keyword evidence="3" id="KW-1185">Reference proteome</keyword>
<evidence type="ECO:0000259" key="1">
    <source>
        <dbReference type="Pfam" id="PF07727"/>
    </source>
</evidence>
<feature type="domain" description="Reverse transcriptase Ty1/copia-type" evidence="1">
    <location>
        <begin position="121"/>
        <end position="189"/>
    </location>
</feature>
<protein>
    <recommendedName>
        <fullName evidence="1">Reverse transcriptase Ty1/copia-type domain-containing protein</fullName>
    </recommendedName>
</protein>
<name>A0A6A6NJ36_HEVBR</name>
<accession>A0A6A6NJ36</accession>
<evidence type="ECO:0000313" key="2">
    <source>
        <dbReference type="EMBL" id="KAF2325247.1"/>
    </source>
</evidence>